<dbReference type="Pfam" id="PF03466">
    <property type="entry name" value="LysR_substrate"/>
    <property type="match status" value="1"/>
</dbReference>
<dbReference type="RefSeq" id="WP_162851694.1">
    <property type="nucleotide sequence ID" value="NZ_SNVV01000005.1"/>
</dbReference>
<proteinExistence type="inferred from homology"/>
<evidence type="ECO:0000256" key="1">
    <source>
        <dbReference type="ARBA" id="ARBA00009437"/>
    </source>
</evidence>
<keyword evidence="3" id="KW-0238">DNA-binding</keyword>
<dbReference type="Gene3D" id="1.10.10.10">
    <property type="entry name" value="Winged helix-like DNA-binding domain superfamily/Winged helix DNA-binding domain"/>
    <property type="match status" value="1"/>
</dbReference>
<dbReference type="InterPro" id="IPR036390">
    <property type="entry name" value="WH_DNA-bd_sf"/>
</dbReference>
<evidence type="ECO:0000256" key="4">
    <source>
        <dbReference type="ARBA" id="ARBA00023163"/>
    </source>
</evidence>
<dbReference type="GO" id="GO:0043565">
    <property type="term" value="F:sequence-specific DNA binding"/>
    <property type="evidence" value="ECO:0007669"/>
    <property type="project" value="TreeGrafter"/>
</dbReference>
<feature type="domain" description="HTH lysR-type" evidence="5">
    <location>
        <begin position="10"/>
        <end position="67"/>
    </location>
</feature>
<evidence type="ECO:0000313" key="7">
    <source>
        <dbReference type="Proteomes" id="UP000295129"/>
    </source>
</evidence>
<evidence type="ECO:0000256" key="3">
    <source>
        <dbReference type="ARBA" id="ARBA00023125"/>
    </source>
</evidence>
<name>A0A4R6E606_9RHOO</name>
<evidence type="ECO:0000256" key="2">
    <source>
        <dbReference type="ARBA" id="ARBA00023015"/>
    </source>
</evidence>
<dbReference type="Gene3D" id="3.40.190.10">
    <property type="entry name" value="Periplasmic binding protein-like II"/>
    <property type="match status" value="2"/>
</dbReference>
<evidence type="ECO:0000259" key="5">
    <source>
        <dbReference type="PROSITE" id="PS50931"/>
    </source>
</evidence>
<organism evidence="6 7">
    <name type="scientific">Azoarcus indigens</name>
    <dbReference type="NCBI Taxonomy" id="29545"/>
    <lineage>
        <taxon>Bacteria</taxon>
        <taxon>Pseudomonadati</taxon>
        <taxon>Pseudomonadota</taxon>
        <taxon>Betaproteobacteria</taxon>
        <taxon>Rhodocyclales</taxon>
        <taxon>Zoogloeaceae</taxon>
        <taxon>Azoarcus</taxon>
    </lineage>
</organism>
<dbReference type="SUPFAM" id="SSF46785">
    <property type="entry name" value="Winged helix' DNA-binding domain"/>
    <property type="match status" value="1"/>
</dbReference>
<dbReference type="PANTHER" id="PTHR30537">
    <property type="entry name" value="HTH-TYPE TRANSCRIPTIONAL REGULATOR"/>
    <property type="match status" value="1"/>
</dbReference>
<protein>
    <submittedName>
        <fullName evidence="6">LysR family glycine cleavage system transcriptional activator</fullName>
    </submittedName>
</protein>
<keyword evidence="4" id="KW-0804">Transcription</keyword>
<gene>
    <name evidence="6" type="ORF">C7389_1059</name>
</gene>
<dbReference type="GO" id="GO:0003700">
    <property type="term" value="F:DNA-binding transcription factor activity"/>
    <property type="evidence" value="ECO:0007669"/>
    <property type="project" value="InterPro"/>
</dbReference>
<comment type="similarity">
    <text evidence="1">Belongs to the LysR transcriptional regulatory family.</text>
</comment>
<comment type="caution">
    <text evidence="6">The sequence shown here is derived from an EMBL/GenBank/DDBJ whole genome shotgun (WGS) entry which is preliminary data.</text>
</comment>
<keyword evidence="2" id="KW-0805">Transcription regulation</keyword>
<sequence>MDARLPEPLPPLHALLAFEALGRLRSVAAATRELRVSRAALSRSIMLLEHRVKLRLVLRYSPAVALSTAGEAYFRAVQRFALGLADELQALSPSAVAELRVAATPGFARLWLAPRLAGLAHRLPWLRLRLSVSENLADLAGGEAELAIRYCEAVDPPFEALPLWRDEAIALACPTLASTARLLSPAALVRELPLVAHPSFPWRDFAPEAEGRPLLICHDLVFVLEAAARGDGIALVPGRLAADFGRAHGLVQAHERRVPARRYQLVAPVGALQRPAARAFSGWLLEEAASTMAE</sequence>
<dbReference type="Pfam" id="PF00126">
    <property type="entry name" value="HTH_1"/>
    <property type="match status" value="1"/>
</dbReference>
<dbReference type="GO" id="GO:0006351">
    <property type="term" value="P:DNA-templated transcription"/>
    <property type="evidence" value="ECO:0007669"/>
    <property type="project" value="TreeGrafter"/>
</dbReference>
<dbReference type="PROSITE" id="PS50931">
    <property type="entry name" value="HTH_LYSR"/>
    <property type="match status" value="1"/>
</dbReference>
<dbReference type="Proteomes" id="UP000295129">
    <property type="component" value="Unassembled WGS sequence"/>
</dbReference>
<dbReference type="InterPro" id="IPR036388">
    <property type="entry name" value="WH-like_DNA-bd_sf"/>
</dbReference>
<evidence type="ECO:0000313" key="6">
    <source>
        <dbReference type="EMBL" id="TDN53336.1"/>
    </source>
</evidence>
<keyword evidence="7" id="KW-1185">Reference proteome</keyword>
<dbReference type="AlphaFoldDB" id="A0A4R6E606"/>
<dbReference type="SUPFAM" id="SSF53850">
    <property type="entry name" value="Periplasmic binding protein-like II"/>
    <property type="match status" value="1"/>
</dbReference>
<dbReference type="InterPro" id="IPR058163">
    <property type="entry name" value="LysR-type_TF_proteobact-type"/>
</dbReference>
<dbReference type="InterPro" id="IPR000847">
    <property type="entry name" value="LysR_HTH_N"/>
</dbReference>
<reference evidence="6 7" key="1">
    <citation type="submission" date="2019-03" db="EMBL/GenBank/DDBJ databases">
        <title>Genomic Encyclopedia of Type Strains, Phase IV (KMG-IV): sequencing the most valuable type-strain genomes for metagenomic binning, comparative biology and taxonomic classification.</title>
        <authorList>
            <person name="Goeker M."/>
        </authorList>
    </citation>
    <scope>NUCLEOTIDE SEQUENCE [LARGE SCALE GENOMIC DNA]</scope>
    <source>
        <strain evidence="6 7">DSM 12121</strain>
    </source>
</reference>
<dbReference type="PANTHER" id="PTHR30537:SF79">
    <property type="entry name" value="TRANSCRIPTIONAL REGULATOR-RELATED"/>
    <property type="match status" value="1"/>
</dbReference>
<accession>A0A4R6E606</accession>
<dbReference type="InterPro" id="IPR005119">
    <property type="entry name" value="LysR_subst-bd"/>
</dbReference>
<dbReference type="EMBL" id="SNVV01000005">
    <property type="protein sequence ID" value="TDN53336.1"/>
    <property type="molecule type" value="Genomic_DNA"/>
</dbReference>